<dbReference type="Proteomes" id="UP001430848">
    <property type="component" value="Unassembled WGS sequence"/>
</dbReference>
<organism evidence="1 2">
    <name type="scientific">Diaporthe eres</name>
    <name type="common">Phomopsis oblonga</name>
    <dbReference type="NCBI Taxonomy" id="83184"/>
    <lineage>
        <taxon>Eukaryota</taxon>
        <taxon>Fungi</taxon>
        <taxon>Dikarya</taxon>
        <taxon>Ascomycota</taxon>
        <taxon>Pezizomycotina</taxon>
        <taxon>Sordariomycetes</taxon>
        <taxon>Sordariomycetidae</taxon>
        <taxon>Diaporthales</taxon>
        <taxon>Diaporthaceae</taxon>
        <taxon>Diaporthe</taxon>
        <taxon>Diaporthe eres species complex</taxon>
    </lineage>
</organism>
<comment type="caution">
    <text evidence="1">The sequence shown here is derived from an EMBL/GenBank/DDBJ whole genome shotgun (WGS) entry which is preliminary data.</text>
</comment>
<evidence type="ECO:0000313" key="2">
    <source>
        <dbReference type="Proteomes" id="UP001430848"/>
    </source>
</evidence>
<reference evidence="1 2" key="1">
    <citation type="submission" date="2024-02" db="EMBL/GenBank/DDBJ databases">
        <title>De novo assembly and annotation of 12 fungi associated with fruit tree decline syndrome in Ontario, Canada.</title>
        <authorList>
            <person name="Sulman M."/>
            <person name="Ellouze W."/>
            <person name="Ilyukhin E."/>
        </authorList>
    </citation>
    <scope>NUCLEOTIDE SEQUENCE [LARGE SCALE GENOMIC DNA]</scope>
    <source>
        <strain evidence="1 2">M169</strain>
    </source>
</reference>
<gene>
    <name evidence="1" type="ORF">SLS63_014049</name>
</gene>
<evidence type="ECO:0000313" key="1">
    <source>
        <dbReference type="EMBL" id="KAK7706023.1"/>
    </source>
</evidence>
<proteinExistence type="predicted"/>
<protein>
    <submittedName>
        <fullName evidence="1">Uncharacterized protein</fullName>
    </submittedName>
</protein>
<accession>A0ABR1NLS5</accession>
<dbReference type="EMBL" id="JAKNSF020000227">
    <property type="protein sequence ID" value="KAK7706023.1"/>
    <property type="molecule type" value="Genomic_DNA"/>
</dbReference>
<name>A0ABR1NLS5_DIAER</name>
<keyword evidence="2" id="KW-1185">Reference proteome</keyword>
<sequence length="217" mass="24554">MATKQRENFEIWILKKDAYYFVLGYLEQKPSPYGFIFDVQQDLVVRRMLKKNTVETLLDLATLWWLRLPEEVLTDAMRTKIRTGLEEMSHSDLLAVQWSRRVMQAIFSLDEAISAIAQHESIQAGNRGIMWKSIRAMHACDEDFQQSLEQYLNGLPLEVGESSQARISLDVGGGTINVPVGDGAEFPFDFDHLFPDTMKSHKPSGGAASGDRVENVS</sequence>